<keyword evidence="3" id="KW-1185">Reference proteome</keyword>
<evidence type="ECO:0000313" key="2">
    <source>
        <dbReference type="EMBL" id="KAK9523852.1"/>
    </source>
</evidence>
<feature type="region of interest" description="Disordered" evidence="1">
    <location>
        <begin position="79"/>
        <end position="98"/>
    </location>
</feature>
<sequence>MHFSPLRVWLQFDRSDSPPPSLDRAVFSSCRVLSWLEWEKAGLPRDLLAPCCKLPPPSCIGKAAGSAYLGSAGWQSGTVPACRPPRGSSTNAAAATPAEARQTGWWFGLAGSRGHENSNPETSTVAAGQEGRESN</sequence>
<reference evidence="2 3" key="1">
    <citation type="journal article" date="2024" name="Genome Biol. Evol.">
        <title>Chromosome-level genome assembly of the viviparous eelpout Zoarces viviparus.</title>
        <authorList>
            <person name="Fuhrmann N."/>
            <person name="Brasseur M.V."/>
            <person name="Bakowski C.E."/>
            <person name="Podsiadlowski L."/>
            <person name="Prost S."/>
            <person name="Krehenwinkel H."/>
            <person name="Mayer C."/>
        </authorList>
    </citation>
    <scope>NUCLEOTIDE SEQUENCE [LARGE SCALE GENOMIC DNA]</scope>
    <source>
        <strain evidence="2">NO-MEL_2022_Ind0_liver</strain>
    </source>
</reference>
<protein>
    <submittedName>
        <fullName evidence="2">Uncharacterized protein</fullName>
    </submittedName>
</protein>
<dbReference type="AlphaFoldDB" id="A0AAW1ENY2"/>
<gene>
    <name evidence="2" type="ORF">VZT92_017737</name>
</gene>
<name>A0AAW1ENY2_ZOAVI</name>
<organism evidence="2 3">
    <name type="scientific">Zoarces viviparus</name>
    <name type="common">Viviparous eelpout</name>
    <name type="synonym">Blennius viviparus</name>
    <dbReference type="NCBI Taxonomy" id="48416"/>
    <lineage>
        <taxon>Eukaryota</taxon>
        <taxon>Metazoa</taxon>
        <taxon>Chordata</taxon>
        <taxon>Craniata</taxon>
        <taxon>Vertebrata</taxon>
        <taxon>Euteleostomi</taxon>
        <taxon>Actinopterygii</taxon>
        <taxon>Neopterygii</taxon>
        <taxon>Teleostei</taxon>
        <taxon>Neoteleostei</taxon>
        <taxon>Acanthomorphata</taxon>
        <taxon>Eupercaria</taxon>
        <taxon>Perciformes</taxon>
        <taxon>Cottioidei</taxon>
        <taxon>Zoarcales</taxon>
        <taxon>Zoarcidae</taxon>
        <taxon>Zoarcinae</taxon>
        <taxon>Zoarces</taxon>
    </lineage>
</organism>
<dbReference type="Proteomes" id="UP001488805">
    <property type="component" value="Unassembled WGS sequence"/>
</dbReference>
<dbReference type="EMBL" id="JBCEZU010000156">
    <property type="protein sequence ID" value="KAK9523852.1"/>
    <property type="molecule type" value="Genomic_DNA"/>
</dbReference>
<accession>A0AAW1ENY2</accession>
<evidence type="ECO:0000313" key="3">
    <source>
        <dbReference type="Proteomes" id="UP001488805"/>
    </source>
</evidence>
<comment type="caution">
    <text evidence="2">The sequence shown here is derived from an EMBL/GenBank/DDBJ whole genome shotgun (WGS) entry which is preliminary data.</text>
</comment>
<proteinExistence type="predicted"/>
<evidence type="ECO:0000256" key="1">
    <source>
        <dbReference type="SAM" id="MobiDB-lite"/>
    </source>
</evidence>
<feature type="region of interest" description="Disordered" evidence="1">
    <location>
        <begin position="109"/>
        <end position="135"/>
    </location>
</feature>